<dbReference type="PANTHER" id="PTHR31859">
    <property type="entry name" value="TETRATRICOPEPTIDE REPEAT PROTEIN 39 FAMILY MEMBER"/>
    <property type="match status" value="1"/>
</dbReference>
<dbReference type="Gene3D" id="1.25.40.10">
    <property type="entry name" value="Tetratricopeptide repeat domain"/>
    <property type="match status" value="2"/>
</dbReference>
<dbReference type="InterPro" id="IPR019734">
    <property type="entry name" value="TPR_rpt"/>
</dbReference>
<dbReference type="InterPro" id="IPR011990">
    <property type="entry name" value="TPR-like_helical_dom_sf"/>
</dbReference>
<evidence type="ECO:0008006" key="3">
    <source>
        <dbReference type="Google" id="ProtNLM"/>
    </source>
</evidence>
<dbReference type="AlphaFoldDB" id="A0A8J4PZM1"/>
<dbReference type="SUPFAM" id="SSF48452">
    <property type="entry name" value="TPR-like"/>
    <property type="match status" value="1"/>
</dbReference>
<dbReference type="OrthoDB" id="43460at2759"/>
<dbReference type="Proteomes" id="UP000695562">
    <property type="component" value="Unassembled WGS sequence"/>
</dbReference>
<name>A0A8J4PZM1_9MYCE</name>
<evidence type="ECO:0000313" key="2">
    <source>
        <dbReference type="Proteomes" id="UP000695562"/>
    </source>
</evidence>
<organism evidence="1 2">
    <name type="scientific">Polysphondylium violaceum</name>
    <dbReference type="NCBI Taxonomy" id="133409"/>
    <lineage>
        <taxon>Eukaryota</taxon>
        <taxon>Amoebozoa</taxon>
        <taxon>Evosea</taxon>
        <taxon>Eumycetozoa</taxon>
        <taxon>Dictyostelia</taxon>
        <taxon>Dictyosteliales</taxon>
        <taxon>Dictyosteliaceae</taxon>
        <taxon>Polysphondylium</taxon>
    </lineage>
</organism>
<accession>A0A8J4PZM1</accession>
<comment type="caution">
    <text evidence="1">The sequence shown here is derived from an EMBL/GenBank/DDBJ whole genome shotgun (WGS) entry which is preliminary data.</text>
</comment>
<evidence type="ECO:0000313" key="1">
    <source>
        <dbReference type="EMBL" id="KAF2075204.1"/>
    </source>
</evidence>
<keyword evidence="2" id="KW-1185">Reference proteome</keyword>
<gene>
    <name evidence="1" type="ORF">CYY_003509</name>
</gene>
<dbReference type="InterPro" id="IPR019412">
    <property type="entry name" value="IML2/TPR_39"/>
</dbReference>
<reference evidence="1" key="1">
    <citation type="submission" date="2020-01" db="EMBL/GenBank/DDBJ databases">
        <title>Development of genomics and gene disruption for Polysphondylium violaceum indicates a role for the polyketide synthase stlB in stalk morphogenesis.</title>
        <authorList>
            <person name="Narita B."/>
            <person name="Kawabe Y."/>
            <person name="Kin K."/>
            <person name="Saito T."/>
            <person name="Gibbs R."/>
            <person name="Kuspa A."/>
            <person name="Muzny D."/>
            <person name="Queller D."/>
            <person name="Richards S."/>
            <person name="Strassman J."/>
            <person name="Sucgang R."/>
            <person name="Worley K."/>
            <person name="Schaap P."/>
        </authorList>
    </citation>
    <scope>NUCLEOTIDE SEQUENCE</scope>
    <source>
        <strain evidence="1">QSvi11</strain>
    </source>
</reference>
<dbReference type="EMBL" id="AJWJ01000110">
    <property type="protein sequence ID" value="KAF2075204.1"/>
    <property type="molecule type" value="Genomic_DNA"/>
</dbReference>
<dbReference type="Pfam" id="PF10300">
    <property type="entry name" value="Iml2-TPR_39"/>
    <property type="match status" value="1"/>
</dbReference>
<dbReference type="PANTHER" id="PTHR31859:SF2">
    <property type="match status" value="1"/>
</dbReference>
<protein>
    <recommendedName>
        <fullName evidence="3">Tetratricopeptide-like helical domain-containing protein</fullName>
    </recommendedName>
</protein>
<sequence length="514" mass="58977">MNSEQIEALDQAMHHFWNFNLIALPLFGLLHSDIAFIKAVLTETKEDYAEASKRISECKKLARALQLSQKPKYLQQEKEEKKNGSSNGAGTESSAFTKAEYLISKLIYAETMVMKGVIEFKAQNVLKAGIALRKSWKQYYQAFEIAQTLPTTFPIYNHIMSLAYYGVGIFHFLVSVVPPQYMMLVEGIGFKGNRMEGLKELKVSSDSNGIRSVMSKIVIVLLDVFFFEDYKKPEPLLQSLVDAYPNGALVHYMSGAILRKQGKIESSTESYQKAFETSSQLKQLQLFIESELGYNEFLNLNWSKAEVYLNKFMNETTSSGFKAFIAYQLASCYEFQGNNQKAQEVMKTISSYVRKGFDFDEFSGRKATKFLKNKCYREFEKTYIIAALHNESHRFEQSSKVLQDYLDTKRSEMTPDDLACAHYLLGFNNQSLGKKEDARKYYTTALTFEKQITTEHFIIPYSNLGLGEISFIEEKKSDCKTFIKKSKSYTSNAYDFPSVLDWRARKCLQQIGEF</sequence>
<dbReference type="SMART" id="SM00028">
    <property type="entry name" value="TPR"/>
    <property type="match status" value="2"/>
</dbReference>
<proteinExistence type="predicted"/>